<dbReference type="Proteomes" id="UP000702425">
    <property type="component" value="Unassembled WGS sequence"/>
</dbReference>
<gene>
    <name evidence="1" type="ORF">E5S67_00324</name>
</gene>
<name>A0ABX2CSI9_9CYAN</name>
<evidence type="ECO:0000313" key="1">
    <source>
        <dbReference type="EMBL" id="NQE32608.1"/>
    </source>
</evidence>
<accession>A0ABX2CSI9</accession>
<organism evidence="1 2">
    <name type="scientific">Microcoleus asticus IPMA8</name>
    <dbReference type="NCBI Taxonomy" id="2563858"/>
    <lineage>
        <taxon>Bacteria</taxon>
        <taxon>Bacillati</taxon>
        <taxon>Cyanobacteriota</taxon>
        <taxon>Cyanophyceae</taxon>
        <taxon>Oscillatoriophycideae</taxon>
        <taxon>Oscillatoriales</taxon>
        <taxon>Microcoleaceae</taxon>
        <taxon>Microcoleus</taxon>
        <taxon>Microcoleus asticus</taxon>
    </lineage>
</organism>
<reference evidence="1 2" key="1">
    <citation type="journal article" date="2020" name="Sci. Rep.">
        <title>A novel cyanobacterial geosmin producer, revising GeoA distribution and dispersion patterns in Bacteria.</title>
        <authorList>
            <person name="Churro C."/>
            <person name="Semedo-Aguiar A.P."/>
            <person name="Silva A.D."/>
            <person name="Pereira-Leal J.B."/>
            <person name="Leite R.B."/>
        </authorList>
    </citation>
    <scope>NUCLEOTIDE SEQUENCE [LARGE SCALE GENOMIC DNA]</scope>
    <source>
        <strain evidence="1 2">IPMA8</strain>
    </source>
</reference>
<comment type="caution">
    <text evidence="1">The sequence shown here is derived from an EMBL/GenBank/DDBJ whole genome shotgun (WGS) entry which is preliminary data.</text>
</comment>
<protein>
    <submittedName>
        <fullName evidence="1">Uncharacterized protein</fullName>
    </submittedName>
</protein>
<keyword evidence="2" id="KW-1185">Reference proteome</keyword>
<evidence type="ECO:0000313" key="2">
    <source>
        <dbReference type="Proteomes" id="UP000702425"/>
    </source>
</evidence>
<dbReference type="EMBL" id="SRRZ01000004">
    <property type="protein sequence ID" value="NQE32608.1"/>
    <property type="molecule type" value="Genomic_DNA"/>
</dbReference>
<proteinExistence type="predicted"/>
<dbReference type="RefSeq" id="WP_172184872.1">
    <property type="nucleotide sequence ID" value="NZ_CAWPPK010000252.1"/>
</dbReference>
<sequence>MDAKSESSYFNKTFLDFSENSTLNSYSRFQCRDRGHRSAVSLQRSISGVSNPDLVLGTNTKETGFFILTAVCSEGFSSINPVCDRSCESRMTFADYFFLTFYDFFLSSN</sequence>